<dbReference type="RefSeq" id="WP_066738560.1">
    <property type="nucleotide sequence ID" value="NZ_JAJCIQ010000009.1"/>
</dbReference>
<dbReference type="Pfam" id="PF19407">
    <property type="entry name" value="DUF5979"/>
    <property type="match status" value="1"/>
</dbReference>
<protein>
    <submittedName>
        <fullName evidence="3">DUF5979 domain-containing protein</fullName>
    </submittedName>
</protein>
<evidence type="ECO:0000256" key="1">
    <source>
        <dbReference type="SAM" id="SignalP"/>
    </source>
</evidence>
<dbReference type="Gene3D" id="2.60.40.10">
    <property type="entry name" value="Immunoglobulins"/>
    <property type="match status" value="1"/>
</dbReference>
<dbReference type="EMBL" id="JAJCIS010000009">
    <property type="protein sequence ID" value="MCB7388217.1"/>
    <property type="molecule type" value="Genomic_DNA"/>
</dbReference>
<keyword evidence="4" id="KW-1185">Reference proteome</keyword>
<gene>
    <name evidence="3" type="ORF">LIZ65_13075</name>
</gene>
<feature type="chain" id="PRO_5046426742" evidence="1">
    <location>
        <begin position="31"/>
        <end position="328"/>
    </location>
</feature>
<evidence type="ECO:0000313" key="3">
    <source>
        <dbReference type="EMBL" id="MCB7388217.1"/>
    </source>
</evidence>
<keyword evidence="1" id="KW-0732">Signal</keyword>
<comment type="caution">
    <text evidence="3">The sequence shown here is derived from an EMBL/GenBank/DDBJ whole genome shotgun (WGS) entry which is preliminary data.</text>
</comment>
<feature type="signal peptide" evidence="1">
    <location>
        <begin position="1"/>
        <end position="30"/>
    </location>
</feature>
<name>A0ABS8DJI4_9FIRM</name>
<accession>A0ABS8DJI4</accession>
<proteinExistence type="predicted"/>
<dbReference type="InterPro" id="IPR046022">
    <property type="entry name" value="DUF5979"/>
</dbReference>
<organism evidence="3 4">
    <name type="scientific">Bariatricus massiliensis</name>
    <dbReference type="NCBI Taxonomy" id="1745713"/>
    <lineage>
        <taxon>Bacteria</taxon>
        <taxon>Bacillati</taxon>
        <taxon>Bacillota</taxon>
        <taxon>Clostridia</taxon>
        <taxon>Lachnospirales</taxon>
        <taxon>Lachnospiraceae</taxon>
        <taxon>Bariatricus</taxon>
    </lineage>
</organism>
<evidence type="ECO:0000259" key="2">
    <source>
        <dbReference type="Pfam" id="PF19407"/>
    </source>
</evidence>
<feature type="domain" description="DUF5979" evidence="2">
    <location>
        <begin position="197"/>
        <end position="293"/>
    </location>
</feature>
<dbReference type="InterPro" id="IPR013783">
    <property type="entry name" value="Ig-like_fold"/>
</dbReference>
<dbReference type="Proteomes" id="UP001299546">
    <property type="component" value="Unassembled WGS sequence"/>
</dbReference>
<evidence type="ECO:0000313" key="4">
    <source>
        <dbReference type="Proteomes" id="UP001299546"/>
    </source>
</evidence>
<sequence length="328" mass="35056">MMKKRVKEGSAVLLALALAFSALSLPGARAANAVDTNASCSVEFSIGGDYEDLKTIEGGVPINLYKVASIDETGAYKAEKGFESLDLSSVENNNSSADTWLKRAEEANKLIKGTTPAATTTTVGGKALASNLATGLYLITAEEVKAANYVYNFTPYLISLPNNYYYASGDDTWVYDLTGANAVGLKPEQTARFGSLEITKELLDHHITLGEKATFVFQIDITTLDGKTEARQIALTFDGYGSKSAVIDNIPAGSDVVVTEIYSGAGYETVGSDSVNTTIVADDTVSAGFQNQHDGHLQGGYGVVNNFKLNENNQYDWNKMNDNADAQE</sequence>
<reference evidence="3 4" key="1">
    <citation type="submission" date="2021-10" db="EMBL/GenBank/DDBJ databases">
        <title>Collection of gut derived symbiotic bacterial strains cultured from healthy donors.</title>
        <authorList>
            <person name="Lin H."/>
            <person name="Littmann E."/>
            <person name="Kohout C."/>
            <person name="Pamer E.G."/>
        </authorList>
    </citation>
    <scope>NUCLEOTIDE SEQUENCE [LARGE SCALE GENOMIC DNA]</scope>
    <source>
        <strain evidence="3 4">DFI.1.165</strain>
    </source>
</reference>